<accession>A0A1H8HRL2</accession>
<dbReference type="EMBL" id="FOCT01000005">
    <property type="protein sequence ID" value="SEN58802.1"/>
    <property type="molecule type" value="Genomic_DNA"/>
</dbReference>
<evidence type="ECO:0000313" key="1">
    <source>
        <dbReference type="EMBL" id="SEN58802.1"/>
    </source>
</evidence>
<dbReference type="Proteomes" id="UP000183898">
    <property type="component" value="Unassembled WGS sequence"/>
</dbReference>
<dbReference type="AlphaFoldDB" id="A0A1H8HRL2"/>
<evidence type="ECO:0000313" key="2">
    <source>
        <dbReference type="Proteomes" id="UP000183898"/>
    </source>
</evidence>
<protein>
    <submittedName>
        <fullName evidence="1">Uncharacterized protein</fullName>
    </submittedName>
</protein>
<sequence length="55" mass="6305">MDSYATAFLLPDSRFISFMKDGGEQSADHHSKLFFIEFHIACSNSTQLAWFDMLV</sequence>
<gene>
    <name evidence="1" type="ORF">SAMN05216404_105212</name>
</gene>
<reference evidence="1 2" key="1">
    <citation type="submission" date="2016-10" db="EMBL/GenBank/DDBJ databases">
        <authorList>
            <person name="de Groot N.N."/>
        </authorList>
    </citation>
    <scope>NUCLEOTIDE SEQUENCE [LARGE SCALE GENOMIC DNA]</scope>
    <source>
        <strain evidence="1 2">Nl18</strain>
    </source>
</reference>
<proteinExistence type="predicted"/>
<organism evidence="1 2">
    <name type="scientific">Nitrosospira multiformis</name>
    <dbReference type="NCBI Taxonomy" id="1231"/>
    <lineage>
        <taxon>Bacteria</taxon>
        <taxon>Pseudomonadati</taxon>
        <taxon>Pseudomonadota</taxon>
        <taxon>Betaproteobacteria</taxon>
        <taxon>Nitrosomonadales</taxon>
        <taxon>Nitrosomonadaceae</taxon>
        <taxon>Nitrosospira</taxon>
    </lineage>
</organism>
<name>A0A1H8HRL2_9PROT</name>